<dbReference type="InterPro" id="IPR002347">
    <property type="entry name" value="SDR_fam"/>
</dbReference>
<comment type="similarity">
    <text evidence="1">Belongs to the short-chain dehydrogenases/reductases (SDR) family.</text>
</comment>
<dbReference type="PIRSF" id="PIRSF000126">
    <property type="entry name" value="11-beta-HSD1"/>
    <property type="match status" value="1"/>
</dbReference>
<dbReference type="PRINTS" id="PR00081">
    <property type="entry name" value="GDHRDH"/>
</dbReference>
<dbReference type="PANTHER" id="PTHR42901">
    <property type="entry name" value="ALCOHOL DEHYDROGENASE"/>
    <property type="match status" value="1"/>
</dbReference>
<dbReference type="SUPFAM" id="SSF51735">
    <property type="entry name" value="NAD(P)-binding Rossmann-fold domains"/>
    <property type="match status" value="1"/>
</dbReference>
<accession>A0AAE0FD41</accession>
<gene>
    <name evidence="3" type="ORF">CYMTET_33380</name>
</gene>
<proteinExistence type="inferred from homology"/>
<organism evidence="3 4">
    <name type="scientific">Cymbomonas tetramitiformis</name>
    <dbReference type="NCBI Taxonomy" id="36881"/>
    <lineage>
        <taxon>Eukaryota</taxon>
        <taxon>Viridiplantae</taxon>
        <taxon>Chlorophyta</taxon>
        <taxon>Pyramimonadophyceae</taxon>
        <taxon>Pyramimonadales</taxon>
        <taxon>Pyramimonadaceae</taxon>
        <taxon>Cymbomonas</taxon>
    </lineage>
</organism>
<evidence type="ECO:0000313" key="3">
    <source>
        <dbReference type="EMBL" id="KAK3257529.1"/>
    </source>
</evidence>
<feature type="non-terminal residue" evidence="3">
    <location>
        <position position="203"/>
    </location>
</feature>
<dbReference type="GO" id="GO:0016491">
    <property type="term" value="F:oxidoreductase activity"/>
    <property type="evidence" value="ECO:0007669"/>
    <property type="project" value="UniProtKB-KW"/>
</dbReference>
<evidence type="ECO:0000256" key="1">
    <source>
        <dbReference type="ARBA" id="ARBA00006484"/>
    </source>
</evidence>
<keyword evidence="2" id="KW-0560">Oxidoreductase</keyword>
<evidence type="ECO:0000256" key="2">
    <source>
        <dbReference type="ARBA" id="ARBA00023002"/>
    </source>
</evidence>
<dbReference type="Pfam" id="PF00106">
    <property type="entry name" value="adh_short"/>
    <property type="match status" value="1"/>
</dbReference>
<dbReference type="Proteomes" id="UP001190700">
    <property type="component" value="Unassembled WGS sequence"/>
</dbReference>
<dbReference type="InterPro" id="IPR036291">
    <property type="entry name" value="NAD(P)-bd_dom_sf"/>
</dbReference>
<name>A0AAE0FD41_9CHLO</name>
<reference evidence="3 4" key="1">
    <citation type="journal article" date="2015" name="Genome Biol. Evol.">
        <title>Comparative Genomics of a Bacterivorous Green Alga Reveals Evolutionary Causalities and Consequences of Phago-Mixotrophic Mode of Nutrition.</title>
        <authorList>
            <person name="Burns J.A."/>
            <person name="Paasch A."/>
            <person name="Narechania A."/>
            <person name="Kim E."/>
        </authorList>
    </citation>
    <scope>NUCLEOTIDE SEQUENCE [LARGE SCALE GENOMIC DNA]</scope>
    <source>
        <strain evidence="3 4">PLY_AMNH</strain>
    </source>
</reference>
<dbReference type="PANTHER" id="PTHR42901:SF1">
    <property type="entry name" value="ALCOHOL DEHYDROGENASE"/>
    <property type="match status" value="1"/>
</dbReference>
<evidence type="ECO:0000313" key="4">
    <source>
        <dbReference type="Proteomes" id="UP001190700"/>
    </source>
</evidence>
<sequence>MKTLQGQTCLVTGATAGIGYEIVWYLASLNPTTLILVSRTLSNLQALATELKKSYPNVIVDVFAEDLSKSGNAVFLYDRIQAKGYTVTVLVPCAGVAKAGSFNEHTVEDYDRMVELNCKSTVTLARLCIPDMLAAANGAILFIASNSGYAPVPLFSVYAASKAFVISCAEALHEEYRQKGITVVCATPGGTATENFGKEAGMQ</sequence>
<dbReference type="Gene3D" id="3.40.50.720">
    <property type="entry name" value="NAD(P)-binding Rossmann-like Domain"/>
    <property type="match status" value="1"/>
</dbReference>
<dbReference type="EMBL" id="LGRX02020404">
    <property type="protein sequence ID" value="KAK3257529.1"/>
    <property type="molecule type" value="Genomic_DNA"/>
</dbReference>
<comment type="caution">
    <text evidence="3">The sequence shown here is derived from an EMBL/GenBank/DDBJ whole genome shotgun (WGS) entry which is preliminary data.</text>
</comment>
<keyword evidence="4" id="KW-1185">Reference proteome</keyword>
<dbReference type="AlphaFoldDB" id="A0AAE0FD41"/>
<protein>
    <submittedName>
        <fullName evidence="3">Uncharacterized protein</fullName>
    </submittedName>
</protein>